<protein>
    <submittedName>
        <fullName evidence="2">Uncharacterized protein</fullName>
    </submittedName>
</protein>
<dbReference type="Proteomes" id="UP000887576">
    <property type="component" value="Unplaced"/>
</dbReference>
<evidence type="ECO:0000313" key="1">
    <source>
        <dbReference type="Proteomes" id="UP000887576"/>
    </source>
</evidence>
<sequence length="146" mass="16991">MESVKNLTLCIDAETSTIIKDIVRKLNNVNVYIVLLYEEDDEILPLIASKTNEKNPLKELQIDLREISKDNFEHFLRNCTFANSASIRLYYSQEYIEDLLAGVGKFEFSVDEFGERCYKIKTGVKIIKGPGDDNVEIKIYRFYLMF</sequence>
<dbReference type="WBParaSite" id="JU765_v2.g18241.t1">
    <property type="protein sequence ID" value="JU765_v2.g18241.t1"/>
    <property type="gene ID" value="JU765_v2.g18241"/>
</dbReference>
<proteinExistence type="predicted"/>
<organism evidence="1 2">
    <name type="scientific">Panagrolaimus sp. JU765</name>
    <dbReference type="NCBI Taxonomy" id="591449"/>
    <lineage>
        <taxon>Eukaryota</taxon>
        <taxon>Metazoa</taxon>
        <taxon>Ecdysozoa</taxon>
        <taxon>Nematoda</taxon>
        <taxon>Chromadorea</taxon>
        <taxon>Rhabditida</taxon>
        <taxon>Tylenchina</taxon>
        <taxon>Panagrolaimomorpha</taxon>
        <taxon>Panagrolaimoidea</taxon>
        <taxon>Panagrolaimidae</taxon>
        <taxon>Panagrolaimus</taxon>
    </lineage>
</organism>
<accession>A0AC34QPT7</accession>
<reference evidence="2" key="1">
    <citation type="submission" date="2022-11" db="UniProtKB">
        <authorList>
            <consortium name="WormBaseParasite"/>
        </authorList>
    </citation>
    <scope>IDENTIFICATION</scope>
</reference>
<name>A0AC34QPT7_9BILA</name>
<evidence type="ECO:0000313" key="2">
    <source>
        <dbReference type="WBParaSite" id="JU765_v2.g18241.t1"/>
    </source>
</evidence>